<organism evidence="5">
    <name type="scientific">Leptolyngbya sp. NK1-12</name>
    <dbReference type="NCBI Taxonomy" id="2547451"/>
    <lineage>
        <taxon>Bacteria</taxon>
        <taxon>Bacillati</taxon>
        <taxon>Cyanobacteriota</taxon>
        <taxon>Cyanophyceae</taxon>
        <taxon>Leptolyngbyales</taxon>
        <taxon>Leptolyngbyaceae</taxon>
        <taxon>Leptolyngbya group</taxon>
        <taxon>Leptolyngbya</taxon>
    </lineage>
</organism>
<feature type="transmembrane region" description="Helical" evidence="3">
    <location>
        <begin position="113"/>
        <end position="138"/>
    </location>
</feature>
<keyword evidence="2" id="KW-1278">Translocase</keyword>
<sequence>MNSNLSSDSTTAFSIDDSVTVKLDVKGMHCDSCVQAVEKALLQQVGVLSATVDLETETATVVCQANVDGGKLAQLLTEAGFSSQLQHSELPLASEPAHTAVTRTSVSWTLMGFFLLVVCFNICLNAQVLTVGLAYFYNPVWWKAHVWLVRSYSGLSLVLLFWVHCITVPRRIRSLTISLPLTLGLQYLTIHLKTPIPLAILHPLNGFALFSASTTLVHRVSRFLFPKADEGEA</sequence>
<dbReference type="GO" id="GO:0005507">
    <property type="term" value="F:copper ion binding"/>
    <property type="evidence" value="ECO:0007669"/>
    <property type="project" value="TreeGrafter"/>
</dbReference>
<keyword evidence="3" id="KW-0812">Transmembrane</keyword>
<dbReference type="Pfam" id="PF00403">
    <property type="entry name" value="HMA"/>
    <property type="match status" value="1"/>
</dbReference>
<dbReference type="Gene3D" id="3.30.70.100">
    <property type="match status" value="1"/>
</dbReference>
<keyword evidence="3" id="KW-0472">Membrane</keyword>
<keyword evidence="3" id="KW-1133">Transmembrane helix</keyword>
<dbReference type="CDD" id="cd00371">
    <property type="entry name" value="HMA"/>
    <property type="match status" value="1"/>
</dbReference>
<feature type="domain" description="HMA" evidence="4">
    <location>
        <begin position="19"/>
        <end position="84"/>
    </location>
</feature>
<dbReference type="EMBL" id="CP053586">
    <property type="protein sequence ID" value="WNZ21639.1"/>
    <property type="molecule type" value="Genomic_DNA"/>
</dbReference>
<dbReference type="GO" id="GO:0043682">
    <property type="term" value="F:P-type divalent copper transporter activity"/>
    <property type="evidence" value="ECO:0007669"/>
    <property type="project" value="TreeGrafter"/>
</dbReference>
<reference evidence="5" key="1">
    <citation type="submission" date="2020-05" db="EMBL/GenBank/DDBJ databases">
        <authorList>
            <person name="Zhu T."/>
            <person name="Keshari N."/>
            <person name="Lu X."/>
        </authorList>
    </citation>
    <scope>NUCLEOTIDE SEQUENCE</scope>
    <source>
        <strain evidence="5">NK1-12</strain>
    </source>
</reference>
<evidence type="ECO:0000256" key="3">
    <source>
        <dbReference type="SAM" id="Phobius"/>
    </source>
</evidence>
<evidence type="ECO:0000313" key="5">
    <source>
        <dbReference type="EMBL" id="WNZ21639.1"/>
    </source>
</evidence>
<dbReference type="GO" id="GO:0055070">
    <property type="term" value="P:copper ion homeostasis"/>
    <property type="evidence" value="ECO:0007669"/>
    <property type="project" value="TreeGrafter"/>
</dbReference>
<dbReference type="Pfam" id="PF19728">
    <property type="entry name" value="DUF6220"/>
    <property type="match status" value="1"/>
</dbReference>
<dbReference type="GO" id="GO:0016020">
    <property type="term" value="C:membrane"/>
    <property type="evidence" value="ECO:0007669"/>
    <property type="project" value="TreeGrafter"/>
</dbReference>
<feature type="transmembrane region" description="Helical" evidence="3">
    <location>
        <begin position="144"/>
        <end position="163"/>
    </location>
</feature>
<dbReference type="FunFam" id="3.30.70.100:FF:000001">
    <property type="entry name" value="ATPase copper transporting beta"/>
    <property type="match status" value="1"/>
</dbReference>
<keyword evidence="1" id="KW-0479">Metal-binding</keyword>
<dbReference type="PROSITE" id="PS01047">
    <property type="entry name" value="HMA_1"/>
    <property type="match status" value="1"/>
</dbReference>
<dbReference type="PANTHER" id="PTHR43520:SF8">
    <property type="entry name" value="P-TYPE CU(+) TRANSPORTER"/>
    <property type="match status" value="1"/>
</dbReference>
<evidence type="ECO:0000256" key="2">
    <source>
        <dbReference type="ARBA" id="ARBA00022967"/>
    </source>
</evidence>
<proteinExistence type="predicted"/>
<dbReference type="InterPro" id="IPR017969">
    <property type="entry name" value="Heavy-metal-associated_CS"/>
</dbReference>
<dbReference type="InterPro" id="IPR036163">
    <property type="entry name" value="HMA_dom_sf"/>
</dbReference>
<dbReference type="InterPro" id="IPR006121">
    <property type="entry name" value="HMA_dom"/>
</dbReference>
<dbReference type="RefSeq" id="WP_316432903.1">
    <property type="nucleotide sequence ID" value="NZ_CP053586.1"/>
</dbReference>
<dbReference type="PROSITE" id="PS50846">
    <property type="entry name" value="HMA_2"/>
    <property type="match status" value="1"/>
</dbReference>
<gene>
    <name evidence="5" type="ORF">HJG54_01295</name>
</gene>
<dbReference type="PANTHER" id="PTHR43520">
    <property type="entry name" value="ATP7, ISOFORM B"/>
    <property type="match status" value="1"/>
</dbReference>
<name>A0AA96WAR3_9CYAN</name>
<dbReference type="AlphaFoldDB" id="A0AA96WAR3"/>
<evidence type="ECO:0000259" key="4">
    <source>
        <dbReference type="PROSITE" id="PS50846"/>
    </source>
</evidence>
<dbReference type="InterPro" id="IPR046192">
    <property type="entry name" value="DUF6220"/>
</dbReference>
<accession>A0AA96WAR3</accession>
<protein>
    <recommendedName>
        <fullName evidence="4">HMA domain-containing protein</fullName>
    </recommendedName>
</protein>
<evidence type="ECO:0000256" key="1">
    <source>
        <dbReference type="ARBA" id="ARBA00022723"/>
    </source>
</evidence>
<dbReference type="SUPFAM" id="SSF55008">
    <property type="entry name" value="HMA, heavy metal-associated domain"/>
    <property type="match status" value="1"/>
</dbReference>